<dbReference type="InterPro" id="IPR016181">
    <property type="entry name" value="Acyl_CoA_acyltransferase"/>
</dbReference>
<proteinExistence type="predicted"/>
<protein>
    <recommendedName>
        <fullName evidence="3">N-acetyltransferase domain-containing protein</fullName>
    </recommendedName>
</protein>
<dbReference type="PROSITE" id="PS51186">
    <property type="entry name" value="GNAT"/>
    <property type="match status" value="1"/>
</dbReference>
<keyword evidence="1" id="KW-0808">Transferase</keyword>
<evidence type="ECO:0000259" key="3">
    <source>
        <dbReference type="PROSITE" id="PS51186"/>
    </source>
</evidence>
<organism evidence="4 5">
    <name type="scientific">Kribbella karoonensis</name>
    <dbReference type="NCBI Taxonomy" id="324851"/>
    <lineage>
        <taxon>Bacteria</taxon>
        <taxon>Bacillati</taxon>
        <taxon>Actinomycetota</taxon>
        <taxon>Actinomycetes</taxon>
        <taxon>Propionibacteriales</taxon>
        <taxon>Kribbellaceae</taxon>
        <taxon>Kribbella</taxon>
    </lineage>
</organism>
<accession>A0ABN2ERX2</accession>
<evidence type="ECO:0000313" key="5">
    <source>
        <dbReference type="Proteomes" id="UP001500190"/>
    </source>
</evidence>
<keyword evidence="2" id="KW-0012">Acyltransferase</keyword>
<dbReference type="CDD" id="cd04301">
    <property type="entry name" value="NAT_SF"/>
    <property type="match status" value="1"/>
</dbReference>
<gene>
    <name evidence="4" type="ORF">GCM10009742_75450</name>
</gene>
<evidence type="ECO:0000256" key="1">
    <source>
        <dbReference type="ARBA" id="ARBA00022679"/>
    </source>
</evidence>
<dbReference type="PANTHER" id="PTHR43877:SF2">
    <property type="entry name" value="AMINOALKYLPHOSPHONATE N-ACETYLTRANSFERASE-RELATED"/>
    <property type="match status" value="1"/>
</dbReference>
<dbReference type="EMBL" id="BAAAND010000013">
    <property type="protein sequence ID" value="GAA1613169.1"/>
    <property type="molecule type" value="Genomic_DNA"/>
</dbReference>
<dbReference type="InterPro" id="IPR050832">
    <property type="entry name" value="Bact_Acetyltransf"/>
</dbReference>
<feature type="domain" description="N-acetyltransferase" evidence="3">
    <location>
        <begin position="9"/>
        <end position="145"/>
    </location>
</feature>
<dbReference type="InterPro" id="IPR000182">
    <property type="entry name" value="GNAT_dom"/>
</dbReference>
<comment type="caution">
    <text evidence="4">The sequence shown here is derived from an EMBL/GenBank/DDBJ whole genome shotgun (WGS) entry which is preliminary data.</text>
</comment>
<sequence length="145" mass="15076">MGGRYRDGLVVRDGGAADRGAIRRLLGELHGAGADELTLPLVRQAARTFVAVDGDEVAGVVVGTFVDYGREPYGTIEELVVAPGRRGTGVGTALLDECRGWLAGAGAEVVFVSAVGDEAAEFYVRAGFARCVGPWLWGRAAVGRG</sequence>
<dbReference type="Proteomes" id="UP001500190">
    <property type="component" value="Unassembled WGS sequence"/>
</dbReference>
<dbReference type="SUPFAM" id="SSF55729">
    <property type="entry name" value="Acyl-CoA N-acyltransferases (Nat)"/>
    <property type="match status" value="1"/>
</dbReference>
<reference evidence="4 5" key="1">
    <citation type="journal article" date="2019" name="Int. J. Syst. Evol. Microbiol.">
        <title>The Global Catalogue of Microorganisms (GCM) 10K type strain sequencing project: providing services to taxonomists for standard genome sequencing and annotation.</title>
        <authorList>
            <consortium name="The Broad Institute Genomics Platform"/>
            <consortium name="The Broad Institute Genome Sequencing Center for Infectious Disease"/>
            <person name="Wu L."/>
            <person name="Ma J."/>
        </authorList>
    </citation>
    <scope>NUCLEOTIDE SEQUENCE [LARGE SCALE GENOMIC DNA]</scope>
    <source>
        <strain evidence="4 5">JCM 14304</strain>
    </source>
</reference>
<dbReference type="Gene3D" id="3.40.630.30">
    <property type="match status" value="1"/>
</dbReference>
<dbReference type="PANTHER" id="PTHR43877">
    <property type="entry name" value="AMINOALKYLPHOSPHONATE N-ACETYLTRANSFERASE-RELATED-RELATED"/>
    <property type="match status" value="1"/>
</dbReference>
<evidence type="ECO:0000313" key="4">
    <source>
        <dbReference type="EMBL" id="GAA1613169.1"/>
    </source>
</evidence>
<name>A0ABN2ERX2_9ACTN</name>
<evidence type="ECO:0000256" key="2">
    <source>
        <dbReference type="ARBA" id="ARBA00023315"/>
    </source>
</evidence>
<keyword evidence="5" id="KW-1185">Reference proteome</keyword>
<dbReference type="Pfam" id="PF00583">
    <property type="entry name" value="Acetyltransf_1"/>
    <property type="match status" value="1"/>
</dbReference>